<comment type="caution">
    <text evidence="10">The sequence shown here is derived from an EMBL/GenBank/DDBJ whole genome shotgun (WGS) entry which is preliminary data.</text>
</comment>
<evidence type="ECO:0000256" key="1">
    <source>
        <dbReference type="ARBA" id="ARBA00004141"/>
    </source>
</evidence>
<dbReference type="PANTHER" id="PTHR45667">
    <property type="entry name" value="S-ADENOSYLMETHIONINE MITOCHONDRIAL CARRIER PROTEIN"/>
    <property type="match status" value="1"/>
</dbReference>
<dbReference type="Pfam" id="PF00153">
    <property type="entry name" value="Mito_carr"/>
    <property type="match status" value="3"/>
</dbReference>
<dbReference type="GO" id="GO:0055085">
    <property type="term" value="P:transmembrane transport"/>
    <property type="evidence" value="ECO:0007669"/>
    <property type="project" value="InterPro"/>
</dbReference>
<reference evidence="10 11" key="1">
    <citation type="journal article" date="2018" name="Mol. Biol. Evol.">
        <title>Analysis of the draft genome of the red seaweed Gracilariopsis chorda provides insights into genome size evolution in Rhodophyta.</title>
        <authorList>
            <person name="Lee J."/>
            <person name="Yang E.C."/>
            <person name="Graf L."/>
            <person name="Yang J.H."/>
            <person name="Qiu H."/>
            <person name="Zel Zion U."/>
            <person name="Chan C.X."/>
            <person name="Stephens T.G."/>
            <person name="Weber A.P.M."/>
            <person name="Boo G.H."/>
            <person name="Boo S.M."/>
            <person name="Kim K.M."/>
            <person name="Shin Y."/>
            <person name="Jung M."/>
            <person name="Lee S.J."/>
            <person name="Yim H.S."/>
            <person name="Lee J.H."/>
            <person name="Bhattacharya D."/>
            <person name="Yoon H.S."/>
        </authorList>
    </citation>
    <scope>NUCLEOTIDE SEQUENCE [LARGE SCALE GENOMIC DNA]</scope>
    <source>
        <strain evidence="10 11">SKKU-2015</strain>
        <tissue evidence="10">Whole body</tissue>
    </source>
</reference>
<name>A0A2V3IRC0_9FLOR</name>
<dbReference type="AlphaFoldDB" id="A0A2V3IRC0"/>
<dbReference type="InterPro" id="IPR018108">
    <property type="entry name" value="MCP_transmembrane"/>
</dbReference>
<feature type="repeat" description="Solcar" evidence="8">
    <location>
        <begin position="227"/>
        <end position="312"/>
    </location>
</feature>
<evidence type="ECO:0000313" key="10">
    <source>
        <dbReference type="EMBL" id="PXF44644.1"/>
    </source>
</evidence>
<evidence type="ECO:0000256" key="6">
    <source>
        <dbReference type="ARBA" id="ARBA00022989"/>
    </source>
</evidence>
<keyword evidence="4 8" id="KW-0812">Transmembrane</keyword>
<protein>
    <submittedName>
        <fullName evidence="10">Putative S-adenosylmethionine carrier 2, chloroplastic</fullName>
    </submittedName>
</protein>
<keyword evidence="5" id="KW-0677">Repeat</keyword>
<dbReference type="SUPFAM" id="SSF103506">
    <property type="entry name" value="Mitochondrial carrier"/>
    <property type="match status" value="1"/>
</dbReference>
<evidence type="ECO:0000256" key="9">
    <source>
        <dbReference type="RuleBase" id="RU000488"/>
    </source>
</evidence>
<keyword evidence="3 9" id="KW-0813">Transport</keyword>
<keyword evidence="11" id="KW-1185">Reference proteome</keyword>
<dbReference type="Proteomes" id="UP000247409">
    <property type="component" value="Unassembled WGS sequence"/>
</dbReference>
<evidence type="ECO:0000256" key="5">
    <source>
        <dbReference type="ARBA" id="ARBA00022737"/>
    </source>
</evidence>
<evidence type="ECO:0000256" key="7">
    <source>
        <dbReference type="ARBA" id="ARBA00023136"/>
    </source>
</evidence>
<dbReference type="EMBL" id="NBIV01000084">
    <property type="protein sequence ID" value="PXF44644.1"/>
    <property type="molecule type" value="Genomic_DNA"/>
</dbReference>
<gene>
    <name evidence="10" type="ORF">BWQ96_05586</name>
</gene>
<feature type="repeat" description="Solcar" evidence="8">
    <location>
        <begin position="131"/>
        <end position="213"/>
    </location>
</feature>
<evidence type="ECO:0000256" key="3">
    <source>
        <dbReference type="ARBA" id="ARBA00022448"/>
    </source>
</evidence>
<keyword evidence="6" id="KW-1133">Transmembrane helix</keyword>
<accession>A0A2V3IRC0</accession>
<dbReference type="PRINTS" id="PR00926">
    <property type="entry name" value="MITOCARRIER"/>
</dbReference>
<dbReference type="InterPro" id="IPR002067">
    <property type="entry name" value="MCP"/>
</dbReference>
<comment type="subcellular location">
    <subcellularLocation>
        <location evidence="1">Membrane</location>
        <topology evidence="1">Multi-pass membrane protein</topology>
    </subcellularLocation>
</comment>
<dbReference type="PROSITE" id="PS50920">
    <property type="entry name" value="SOLCAR"/>
    <property type="match status" value="3"/>
</dbReference>
<evidence type="ECO:0000256" key="4">
    <source>
        <dbReference type="ARBA" id="ARBA00022692"/>
    </source>
</evidence>
<sequence length="329" mass="34669">MRCHIATAVTVRTDAPRNPLRVVLKSITNPLSDGLNLAEHLIAGAVASGAAVASMHPMDTIKTVVQAANKPTVKLGTFSALSTTLRQGGLPALYKGVGISLGGQVPAGAIKFAAFETLTQFVANITGNKNTGPIVDFSCGALAFLACSVVLVPAELMKQRLQAGMYPAFTSGVKTILQTEGPKALYTGYGATLLRDVPYTMLEFGLYSQFKKIFRAVVNKSKLTPQEEITLGGIAGGCTGFITTPLDLAKTRLMTQASSGSQRQYKGVIDVLAKVAQKEGFSGLFKGSTARVAWLIPFTAVFFGVHEASKRALLNRKVTTATAAKPKTS</sequence>
<keyword evidence="7 8" id="KW-0472">Membrane</keyword>
<evidence type="ECO:0000256" key="2">
    <source>
        <dbReference type="ARBA" id="ARBA00006375"/>
    </source>
</evidence>
<dbReference type="Gene3D" id="1.50.40.10">
    <property type="entry name" value="Mitochondrial carrier domain"/>
    <property type="match status" value="2"/>
</dbReference>
<dbReference type="OrthoDB" id="448427at2759"/>
<evidence type="ECO:0000256" key="8">
    <source>
        <dbReference type="PROSITE-ProRule" id="PRU00282"/>
    </source>
</evidence>
<feature type="repeat" description="Solcar" evidence="8">
    <location>
        <begin position="35"/>
        <end position="121"/>
    </location>
</feature>
<evidence type="ECO:0000313" key="11">
    <source>
        <dbReference type="Proteomes" id="UP000247409"/>
    </source>
</evidence>
<dbReference type="GO" id="GO:0016020">
    <property type="term" value="C:membrane"/>
    <property type="evidence" value="ECO:0007669"/>
    <property type="project" value="UniProtKB-SubCell"/>
</dbReference>
<comment type="similarity">
    <text evidence="2 9">Belongs to the mitochondrial carrier (TC 2.A.29) family.</text>
</comment>
<dbReference type="InterPro" id="IPR023395">
    <property type="entry name" value="MCP_dom_sf"/>
</dbReference>
<organism evidence="10 11">
    <name type="scientific">Gracilariopsis chorda</name>
    <dbReference type="NCBI Taxonomy" id="448386"/>
    <lineage>
        <taxon>Eukaryota</taxon>
        <taxon>Rhodophyta</taxon>
        <taxon>Florideophyceae</taxon>
        <taxon>Rhodymeniophycidae</taxon>
        <taxon>Gracilariales</taxon>
        <taxon>Gracilariaceae</taxon>
        <taxon>Gracilariopsis</taxon>
    </lineage>
</organism>
<proteinExistence type="inferred from homology"/>